<evidence type="ECO:0000313" key="1">
    <source>
        <dbReference type="EMBL" id="PON71685.1"/>
    </source>
</evidence>
<comment type="caution">
    <text evidence="1">The sequence shown here is derived from an EMBL/GenBank/DDBJ whole genome shotgun (WGS) entry which is preliminary data.</text>
</comment>
<dbReference type="OrthoDB" id="1435444at2759"/>
<accession>A0A2P5DEF7</accession>
<sequence length="80" mass="8884">MEEILMQCTAKNKANLQSQAATLRTLETQLGQLANAITDRPQGASPSNTEVNLRKDGKKHYNAITLRSGKELLKPIEKYT</sequence>
<keyword evidence="2" id="KW-1185">Reference proteome</keyword>
<dbReference type="AlphaFoldDB" id="A0A2P5DEF7"/>
<proteinExistence type="predicted"/>
<dbReference type="Proteomes" id="UP000237105">
    <property type="component" value="Unassembled WGS sequence"/>
</dbReference>
<dbReference type="EMBL" id="JXTB01000043">
    <property type="protein sequence ID" value="PON71685.1"/>
    <property type="molecule type" value="Genomic_DNA"/>
</dbReference>
<protein>
    <submittedName>
        <fullName evidence="1">Uncharacterized protein</fullName>
    </submittedName>
</protein>
<name>A0A2P5DEF7_PARAD</name>
<evidence type="ECO:0000313" key="2">
    <source>
        <dbReference type="Proteomes" id="UP000237105"/>
    </source>
</evidence>
<organism evidence="1 2">
    <name type="scientific">Parasponia andersonii</name>
    <name type="common">Sponia andersonii</name>
    <dbReference type="NCBI Taxonomy" id="3476"/>
    <lineage>
        <taxon>Eukaryota</taxon>
        <taxon>Viridiplantae</taxon>
        <taxon>Streptophyta</taxon>
        <taxon>Embryophyta</taxon>
        <taxon>Tracheophyta</taxon>
        <taxon>Spermatophyta</taxon>
        <taxon>Magnoliopsida</taxon>
        <taxon>eudicotyledons</taxon>
        <taxon>Gunneridae</taxon>
        <taxon>Pentapetalae</taxon>
        <taxon>rosids</taxon>
        <taxon>fabids</taxon>
        <taxon>Rosales</taxon>
        <taxon>Cannabaceae</taxon>
        <taxon>Parasponia</taxon>
    </lineage>
</organism>
<reference evidence="2" key="1">
    <citation type="submission" date="2016-06" db="EMBL/GenBank/DDBJ databases">
        <title>Parallel loss of symbiosis genes in relatives of nitrogen-fixing non-legume Parasponia.</title>
        <authorList>
            <person name="Van Velzen R."/>
            <person name="Holmer R."/>
            <person name="Bu F."/>
            <person name="Rutten L."/>
            <person name="Van Zeijl A."/>
            <person name="Liu W."/>
            <person name="Santuari L."/>
            <person name="Cao Q."/>
            <person name="Sharma T."/>
            <person name="Shen D."/>
            <person name="Roswanjaya Y."/>
            <person name="Wardhani T."/>
            <person name="Kalhor M.S."/>
            <person name="Jansen J."/>
            <person name="Van den Hoogen J."/>
            <person name="Gungor B."/>
            <person name="Hartog M."/>
            <person name="Hontelez J."/>
            <person name="Verver J."/>
            <person name="Yang W.-C."/>
            <person name="Schijlen E."/>
            <person name="Repin R."/>
            <person name="Schilthuizen M."/>
            <person name="Schranz E."/>
            <person name="Heidstra R."/>
            <person name="Miyata K."/>
            <person name="Fedorova E."/>
            <person name="Kohlen W."/>
            <person name="Bisseling T."/>
            <person name="Smit S."/>
            <person name="Geurts R."/>
        </authorList>
    </citation>
    <scope>NUCLEOTIDE SEQUENCE [LARGE SCALE GENOMIC DNA]</scope>
    <source>
        <strain evidence="2">cv. WU1-14</strain>
    </source>
</reference>
<gene>
    <name evidence="1" type="ORF">PanWU01x14_071400</name>
</gene>